<dbReference type="PROSITE" id="PS50887">
    <property type="entry name" value="GGDEF"/>
    <property type="match status" value="1"/>
</dbReference>
<feature type="region of interest" description="Disordered" evidence="1">
    <location>
        <begin position="891"/>
        <end position="912"/>
    </location>
</feature>
<proteinExistence type="predicted"/>
<dbReference type="Pfam" id="PF00990">
    <property type="entry name" value="GGDEF"/>
    <property type="match status" value="1"/>
</dbReference>
<keyword evidence="2" id="KW-0812">Transmembrane</keyword>
<dbReference type="Proteomes" id="UP000295182">
    <property type="component" value="Unassembled WGS sequence"/>
</dbReference>
<dbReference type="SUPFAM" id="SSF55073">
    <property type="entry name" value="Nucleotide cyclase"/>
    <property type="match status" value="1"/>
</dbReference>
<dbReference type="Gene3D" id="3.30.450.20">
    <property type="entry name" value="PAS domain"/>
    <property type="match status" value="4"/>
</dbReference>
<protein>
    <submittedName>
        <fullName evidence="6">PAS domain S-box-containing protein/diguanylate cyclase (GGDEF)-like protein</fullName>
    </submittedName>
</protein>
<dbReference type="SMART" id="SM00267">
    <property type="entry name" value="GGDEF"/>
    <property type="match status" value="1"/>
</dbReference>
<comment type="caution">
    <text evidence="6">The sequence shown here is derived from an EMBL/GenBank/DDBJ whole genome shotgun (WGS) entry which is preliminary data.</text>
</comment>
<dbReference type="Pfam" id="PF13426">
    <property type="entry name" value="PAS_9"/>
    <property type="match status" value="3"/>
</dbReference>
<dbReference type="InterPro" id="IPR000160">
    <property type="entry name" value="GGDEF_dom"/>
</dbReference>
<evidence type="ECO:0000313" key="7">
    <source>
        <dbReference type="Proteomes" id="UP000295182"/>
    </source>
</evidence>
<evidence type="ECO:0000259" key="5">
    <source>
        <dbReference type="PROSITE" id="PS50887"/>
    </source>
</evidence>
<sequence length="912" mass="100329">MSAPLWPLPERAAARVSAPQRLARSPLLLLVGLQLLLALAVAAGVWATSAHLRRLALDNMLHHSQEQTRSLEDHLTQSFNLLHMHLRALAAEHPDLSGEPQQLKDALVALQHKLPYLRSLSALDAQGTVVISTHAANLGRQLHLDPLLPQVVPGTAGVLRFGHPWRGRDFADGSPWPHERQPGPVVDAGFFPVTLVLPEAPQWLLVAAINSDYFINPALHRQMSAPLHHSIYADDGTLLFSCAEDEQPGTVLAPQGRLEHILERQIGTAQWAQADGQGQQLAAFRTSRSHPWFVLSQTPRQEVLRPWERQTRSLTLIAALTLAALLLVTGALTWRVQRTLTREERHLEESRLAASVFSHTSDLIAITDRQGRVLTVNPAFEQGLGFSAQEVQGRKLGEWVDGLPAPTNFAELWAGMGSHGTWQGEVQERRKDGTPLTGWLAISAVRDHQGQVVNYVGVLRDLSRLQADAATIRKLSLAVEQSPTSIVITSTEPAIEYANPQFFRSTGYTPQEVLGRNPRVLQSGQTAQSIYTAMWAALCAGQVWQGEFVNRRKDGSLYIESATVAPLIDAAGRTTHYMGIKQDITAQKAAENALRLTASVVAQTHDGVMVCDAQRRIIDVNPAFTRITGYTGAQVLGRKPSLLSAGSKNREQYQDMEAALRAHGHWQGEFWNRRSDGSLYAIASTLNTVCDDAGKVTHYINVFSDVTERKHQNEHLELLAHFDPLTRLPNRTLLADRLAQAMARVQPEQHRLAVCFMDLDGFKAVNDTHGHEAGDELLVIVARRLEAHVRTDDTVARQGGDEFVILLNGLPNLAECERAAGRLLQAVREPIVVHGHTVQVGASIGIALHPQDGSDAETLLRYADQAMYQAKQGGRNRWVFYAPGMVEAPSTPRQATDLAPLAPDSQLQPLLD</sequence>
<organism evidence="6 7">
    <name type="scientific">Simplicispira metamorpha</name>
    <dbReference type="NCBI Taxonomy" id="80881"/>
    <lineage>
        <taxon>Bacteria</taxon>
        <taxon>Pseudomonadati</taxon>
        <taxon>Pseudomonadota</taxon>
        <taxon>Betaproteobacteria</taxon>
        <taxon>Burkholderiales</taxon>
        <taxon>Comamonadaceae</taxon>
        <taxon>Simplicispira</taxon>
    </lineage>
</organism>
<dbReference type="CDD" id="cd01949">
    <property type="entry name" value="GGDEF"/>
    <property type="match status" value="1"/>
</dbReference>
<dbReference type="AlphaFoldDB" id="A0A4V2SKR2"/>
<evidence type="ECO:0000259" key="3">
    <source>
        <dbReference type="PROSITE" id="PS50112"/>
    </source>
</evidence>
<dbReference type="EMBL" id="SLXH01000001">
    <property type="protein sequence ID" value="TCP20426.1"/>
    <property type="molecule type" value="Genomic_DNA"/>
</dbReference>
<dbReference type="NCBIfam" id="TIGR00254">
    <property type="entry name" value="GGDEF"/>
    <property type="match status" value="1"/>
</dbReference>
<dbReference type="OrthoDB" id="9810730at2"/>
<keyword evidence="2" id="KW-0472">Membrane</keyword>
<dbReference type="InterPro" id="IPR029787">
    <property type="entry name" value="Nucleotide_cyclase"/>
</dbReference>
<feature type="domain" description="GGDEF" evidence="5">
    <location>
        <begin position="750"/>
        <end position="883"/>
    </location>
</feature>
<dbReference type="PROSITE" id="PS50113">
    <property type="entry name" value="PAC"/>
    <property type="match status" value="3"/>
</dbReference>
<dbReference type="InterPro" id="IPR035965">
    <property type="entry name" value="PAS-like_dom_sf"/>
</dbReference>
<dbReference type="InterPro" id="IPR052163">
    <property type="entry name" value="DGC-Regulatory_Protein"/>
</dbReference>
<dbReference type="GO" id="GO:0003824">
    <property type="term" value="F:catalytic activity"/>
    <property type="evidence" value="ECO:0007669"/>
    <property type="project" value="UniProtKB-ARBA"/>
</dbReference>
<dbReference type="PROSITE" id="PS50112">
    <property type="entry name" value="PAS"/>
    <property type="match status" value="3"/>
</dbReference>
<dbReference type="RefSeq" id="WP_119012382.1">
    <property type="nucleotide sequence ID" value="NZ_QXNC01000005.1"/>
</dbReference>
<dbReference type="SMART" id="SM00091">
    <property type="entry name" value="PAS"/>
    <property type="match status" value="3"/>
</dbReference>
<dbReference type="SUPFAM" id="SSF55785">
    <property type="entry name" value="PYP-like sensor domain (PAS domain)"/>
    <property type="match status" value="3"/>
</dbReference>
<feature type="domain" description="PAC" evidence="4">
    <location>
        <begin position="544"/>
        <end position="596"/>
    </location>
</feature>
<dbReference type="FunFam" id="3.30.70.270:FF:000001">
    <property type="entry name" value="Diguanylate cyclase domain protein"/>
    <property type="match status" value="1"/>
</dbReference>
<dbReference type="InterPro" id="IPR000014">
    <property type="entry name" value="PAS"/>
</dbReference>
<evidence type="ECO:0000313" key="6">
    <source>
        <dbReference type="EMBL" id="TCP20426.1"/>
    </source>
</evidence>
<evidence type="ECO:0000256" key="2">
    <source>
        <dbReference type="SAM" id="Phobius"/>
    </source>
</evidence>
<evidence type="ECO:0000259" key="4">
    <source>
        <dbReference type="PROSITE" id="PS50113"/>
    </source>
</evidence>
<dbReference type="SMART" id="SM00086">
    <property type="entry name" value="PAC"/>
    <property type="match status" value="3"/>
</dbReference>
<feature type="transmembrane region" description="Helical" evidence="2">
    <location>
        <begin position="314"/>
        <end position="334"/>
    </location>
</feature>
<keyword evidence="7" id="KW-1185">Reference proteome</keyword>
<dbReference type="NCBIfam" id="TIGR00229">
    <property type="entry name" value="sensory_box"/>
    <property type="match status" value="3"/>
</dbReference>
<feature type="domain" description="PAC" evidence="4">
    <location>
        <begin position="666"/>
        <end position="718"/>
    </location>
</feature>
<dbReference type="InterPro" id="IPR000700">
    <property type="entry name" value="PAS-assoc_C"/>
</dbReference>
<feature type="transmembrane region" description="Helical" evidence="2">
    <location>
        <begin position="27"/>
        <end position="47"/>
    </location>
</feature>
<dbReference type="PANTHER" id="PTHR46663">
    <property type="entry name" value="DIGUANYLATE CYCLASE DGCT-RELATED"/>
    <property type="match status" value="1"/>
</dbReference>
<dbReference type="Gene3D" id="3.30.70.270">
    <property type="match status" value="1"/>
</dbReference>
<dbReference type="InterPro" id="IPR043128">
    <property type="entry name" value="Rev_trsase/Diguanyl_cyclase"/>
</dbReference>
<name>A0A4V2SKR2_9BURK</name>
<dbReference type="CDD" id="cd00130">
    <property type="entry name" value="PAS"/>
    <property type="match status" value="3"/>
</dbReference>
<feature type="domain" description="PAC" evidence="4">
    <location>
        <begin position="422"/>
        <end position="474"/>
    </location>
</feature>
<feature type="domain" description="PAS" evidence="3">
    <location>
        <begin position="593"/>
        <end position="638"/>
    </location>
</feature>
<feature type="domain" description="PAS" evidence="3">
    <location>
        <begin position="471"/>
        <end position="517"/>
    </location>
</feature>
<dbReference type="PANTHER" id="PTHR46663:SF3">
    <property type="entry name" value="SLL0267 PROTEIN"/>
    <property type="match status" value="1"/>
</dbReference>
<reference evidence="6 7" key="1">
    <citation type="submission" date="2019-03" db="EMBL/GenBank/DDBJ databases">
        <title>Genomic Encyclopedia of Type Strains, Phase IV (KMG-IV): sequencing the most valuable type-strain genomes for metagenomic binning, comparative biology and taxonomic classification.</title>
        <authorList>
            <person name="Goeker M."/>
        </authorList>
    </citation>
    <scope>NUCLEOTIDE SEQUENCE [LARGE SCALE GENOMIC DNA]</scope>
    <source>
        <strain evidence="6 7">DSM 1837</strain>
    </source>
</reference>
<gene>
    <name evidence="6" type="ORF">EV674_10175</name>
</gene>
<accession>A0A4V2SKR2</accession>
<dbReference type="InterPro" id="IPR001610">
    <property type="entry name" value="PAC"/>
</dbReference>
<evidence type="ECO:0000256" key="1">
    <source>
        <dbReference type="SAM" id="MobiDB-lite"/>
    </source>
</evidence>
<keyword evidence="2" id="KW-1133">Transmembrane helix</keyword>
<feature type="domain" description="PAS" evidence="3">
    <location>
        <begin position="349"/>
        <end position="396"/>
    </location>
</feature>